<proteinExistence type="inferred from homology"/>
<keyword evidence="4" id="KW-0963">Cytoplasm</keyword>
<evidence type="ECO:0000256" key="10">
    <source>
        <dbReference type="ARBA" id="ARBA00023212"/>
    </source>
</evidence>
<evidence type="ECO:0000256" key="9">
    <source>
        <dbReference type="ARBA" id="ARBA00022833"/>
    </source>
</evidence>
<dbReference type="Pfam" id="PF00443">
    <property type="entry name" value="UCH"/>
    <property type="match status" value="1"/>
</dbReference>
<feature type="non-terminal residue" evidence="16">
    <location>
        <position position="1"/>
    </location>
</feature>
<feature type="domain" description="USP" evidence="13">
    <location>
        <begin position="181"/>
        <end position="538"/>
    </location>
</feature>
<feature type="domain" description="DUSP" evidence="15">
    <location>
        <begin position="640"/>
        <end position="739"/>
    </location>
</feature>
<feature type="domain" description="DUSP" evidence="15">
    <location>
        <begin position="537"/>
        <end position="631"/>
    </location>
</feature>
<dbReference type="SMART" id="SM00695">
    <property type="entry name" value="DUSP"/>
    <property type="match status" value="2"/>
</dbReference>
<dbReference type="PANTHER" id="PTHR21646">
    <property type="entry name" value="UBIQUITIN CARBOXYL-TERMINAL HYDROLASE"/>
    <property type="match status" value="1"/>
</dbReference>
<dbReference type="InterPro" id="IPR038765">
    <property type="entry name" value="Papain-like_cys_pep_sf"/>
</dbReference>
<keyword evidence="5" id="KW-0254">Endocytosis</keyword>
<dbReference type="PANTHER" id="PTHR21646:SF86">
    <property type="entry name" value="UBIQUITIN CARBOXYL-TERMINAL HYDROLASE"/>
    <property type="match status" value="1"/>
</dbReference>
<dbReference type="InterPro" id="IPR018200">
    <property type="entry name" value="USP_CS"/>
</dbReference>
<evidence type="ECO:0000256" key="2">
    <source>
        <dbReference type="ARBA" id="ARBA00004556"/>
    </source>
</evidence>
<keyword evidence="12" id="KW-0788">Thiol protease</keyword>
<dbReference type="GO" id="GO:0004843">
    <property type="term" value="F:cysteine-type deubiquitinase activity"/>
    <property type="evidence" value="ECO:0007669"/>
    <property type="project" value="UniProtKB-UniRule"/>
</dbReference>
<comment type="catalytic activity">
    <reaction evidence="12">
        <text>Thiol-dependent hydrolysis of ester, thioester, amide, peptide and isopeptide bonds formed by the C-terminal Gly of ubiquitin (a 76-residue protein attached to proteins as an intracellular targeting signal).</text>
        <dbReference type="EC" id="3.4.19.12"/>
    </reaction>
</comment>
<keyword evidence="12" id="KW-0833">Ubl conjugation pathway</keyword>
<feature type="domain" description="UBP-type" evidence="14">
    <location>
        <begin position="25"/>
        <end position="142"/>
    </location>
</feature>
<evidence type="ECO:0000256" key="6">
    <source>
        <dbReference type="ARBA" id="ARBA00022723"/>
    </source>
</evidence>
<evidence type="ECO:0000259" key="13">
    <source>
        <dbReference type="PROSITE" id="PS50235"/>
    </source>
</evidence>
<evidence type="ECO:0000256" key="1">
    <source>
        <dbReference type="ARBA" id="ARBA00004300"/>
    </source>
</evidence>
<dbReference type="CDD" id="cd02674">
    <property type="entry name" value="Peptidase_C19R"/>
    <property type="match status" value="1"/>
</dbReference>
<dbReference type="Gene3D" id="3.30.2230.10">
    <property type="entry name" value="DUSP-like"/>
    <property type="match status" value="1"/>
</dbReference>
<dbReference type="GO" id="GO:0005813">
    <property type="term" value="C:centrosome"/>
    <property type="evidence" value="ECO:0007669"/>
    <property type="project" value="UniProtKB-SubCell"/>
</dbReference>
<dbReference type="SUPFAM" id="SSF57850">
    <property type="entry name" value="RING/U-box"/>
    <property type="match status" value="1"/>
</dbReference>
<keyword evidence="8 11" id="KW-0863">Zinc-finger</keyword>
<dbReference type="GO" id="GO:0006508">
    <property type="term" value="P:proteolysis"/>
    <property type="evidence" value="ECO:0007669"/>
    <property type="project" value="UniProtKB-KW"/>
</dbReference>
<dbReference type="Pfam" id="PF02148">
    <property type="entry name" value="zf-UBP"/>
    <property type="match status" value="1"/>
</dbReference>
<keyword evidence="12" id="KW-0645">Protease</keyword>
<dbReference type="Gene3D" id="3.30.40.10">
    <property type="entry name" value="Zinc/RING finger domain, C3HC4 (zinc finger)"/>
    <property type="match status" value="1"/>
</dbReference>
<dbReference type="InterPro" id="IPR035927">
    <property type="entry name" value="DUSP-like_sf"/>
</dbReference>
<evidence type="ECO:0000256" key="7">
    <source>
        <dbReference type="ARBA" id="ARBA00022737"/>
    </source>
</evidence>
<protein>
    <recommendedName>
        <fullName evidence="12">Ubiquitin carboxyl-terminal hydrolase</fullName>
        <ecNumber evidence="12">3.4.19.12</ecNumber>
    </recommendedName>
</protein>
<name>A0A0H5R763_9EUKA</name>
<keyword evidence="12" id="KW-0378">Hydrolase</keyword>
<dbReference type="InterPro" id="IPR006615">
    <property type="entry name" value="Pept_C19_DUSP"/>
</dbReference>
<dbReference type="SUPFAM" id="SSF54001">
    <property type="entry name" value="Cysteine proteinases"/>
    <property type="match status" value="1"/>
</dbReference>
<organism evidence="16">
    <name type="scientific">Spongospora subterranea</name>
    <dbReference type="NCBI Taxonomy" id="70186"/>
    <lineage>
        <taxon>Eukaryota</taxon>
        <taxon>Sar</taxon>
        <taxon>Rhizaria</taxon>
        <taxon>Endomyxa</taxon>
        <taxon>Phytomyxea</taxon>
        <taxon>Plasmodiophorida</taxon>
        <taxon>Plasmodiophoridae</taxon>
        <taxon>Spongospora</taxon>
    </lineage>
</organism>
<dbReference type="Gene3D" id="3.90.70.10">
    <property type="entry name" value="Cysteine proteinases"/>
    <property type="match status" value="1"/>
</dbReference>
<dbReference type="InterPro" id="IPR001607">
    <property type="entry name" value="Znf_UBP"/>
</dbReference>
<dbReference type="EMBL" id="HACM01009511">
    <property type="protein sequence ID" value="CRZ09953.1"/>
    <property type="molecule type" value="Transcribed_RNA"/>
</dbReference>
<evidence type="ECO:0000256" key="4">
    <source>
        <dbReference type="ARBA" id="ARBA00022490"/>
    </source>
</evidence>
<evidence type="ECO:0000256" key="3">
    <source>
        <dbReference type="ARBA" id="ARBA00008269"/>
    </source>
</evidence>
<dbReference type="GO" id="GO:0016579">
    <property type="term" value="P:protein deubiquitination"/>
    <property type="evidence" value="ECO:0007669"/>
    <property type="project" value="InterPro"/>
</dbReference>
<comment type="similarity">
    <text evidence="3">Belongs to the peptidase C19 family. USP20/USP33 subfamily.</text>
</comment>
<keyword evidence="9" id="KW-0862">Zinc</keyword>
<keyword evidence="7" id="KW-0677">Repeat</keyword>
<evidence type="ECO:0000256" key="12">
    <source>
        <dbReference type="RuleBase" id="RU366025"/>
    </source>
</evidence>
<keyword evidence="6" id="KW-0479">Metal-binding</keyword>
<dbReference type="EC" id="3.4.19.12" evidence="12"/>
<dbReference type="InterPro" id="IPR001394">
    <property type="entry name" value="Peptidase_C19_UCH"/>
</dbReference>
<sequence length="768" mass="86690">TRKCGAFRIEAGAGFTFRPGQMGTDCCPHVESNPISTRSELLQFLAQVRDANVTDGLYRCIDCDKPMPSSELRVCLHCAPNDIVRCGRYHQGHGLLHFEATGHNLCCNLQSTAVWCYSCDKEVFLIDDDTPNCETSNSRSQSPDSAVGRNFPNPIAEFKNRQGYVEDDSFIFSNNVSGGRSGLVNLGNTCFLNSGIQALIHIPQIIDVFAQKNLVNKFLVRTSNHETLRIYFADLVRKIWEGQYRVFAPRDVVQSISVINPVFRGYDQQDTQEFIRSLIDSLHESMKVFIPPKKHSDGVKRRPTEVSLVTDLFQGLLLSQVSCELCGNVSEVYDPFMDLSLEIPTKQQLKKLSDQENDFRFGSSSSLLSMLLPFGWGTSIISLETCLHSFCSMESLVRLDQYNCDKCHKKVNASKVLSIGRCPEILSLHIKRFAHNSYWGSKLNTFVEFPLRGLDMSSFVKKAPSQDVAPANHQTESFIYDLTSVVKHMGSVHGGHYVAYAKHHLSRKWFEFDDREVTEVSEDTVKTQEAYILIYTKTSSISRKANDQFFEQTLLLKDDLPQVFLSLYWLKKAELFLHPGPIINWSLYCEHGTILPVEQIKSRALPISRTAWDTLHGRFGGGPMLTVDPSADGRSQTGSECLECRRKLESSRISMLDDESQLSHPIYFVSEQWIKSWRVFMEGGPLPSSIDNSVLLEADGLTPKPDLVSLRHYRPVGYPVWKEFVRLYGGGPPIERNSENIYEGIHVNSANLSTADDGDRPNETNINK</sequence>
<dbReference type="Pfam" id="PF06337">
    <property type="entry name" value="DUSP"/>
    <property type="match status" value="1"/>
</dbReference>
<dbReference type="InterPro" id="IPR028889">
    <property type="entry name" value="USP"/>
</dbReference>
<accession>A0A0H5R763</accession>
<dbReference type="PROSITE" id="PS50271">
    <property type="entry name" value="ZF_UBP"/>
    <property type="match status" value="1"/>
</dbReference>
<dbReference type="SUPFAM" id="SSF143791">
    <property type="entry name" value="DUSP-like"/>
    <property type="match status" value="2"/>
</dbReference>
<dbReference type="GO" id="GO:0048471">
    <property type="term" value="C:perinuclear region of cytoplasm"/>
    <property type="evidence" value="ECO:0007669"/>
    <property type="project" value="UniProtKB-SubCell"/>
</dbReference>
<evidence type="ECO:0000259" key="15">
    <source>
        <dbReference type="PROSITE" id="PS51283"/>
    </source>
</evidence>
<dbReference type="GO" id="GO:0008270">
    <property type="term" value="F:zinc ion binding"/>
    <property type="evidence" value="ECO:0007669"/>
    <property type="project" value="UniProtKB-KW"/>
</dbReference>
<dbReference type="PROSITE" id="PS00972">
    <property type="entry name" value="USP_1"/>
    <property type="match status" value="1"/>
</dbReference>
<dbReference type="GO" id="GO:0006897">
    <property type="term" value="P:endocytosis"/>
    <property type="evidence" value="ECO:0007669"/>
    <property type="project" value="UniProtKB-KW"/>
</dbReference>
<evidence type="ECO:0000256" key="5">
    <source>
        <dbReference type="ARBA" id="ARBA00022583"/>
    </source>
</evidence>
<dbReference type="InterPro" id="IPR050185">
    <property type="entry name" value="Ub_carboxyl-term_hydrolase"/>
</dbReference>
<dbReference type="PROSITE" id="PS00973">
    <property type="entry name" value="USP_2"/>
    <property type="match status" value="1"/>
</dbReference>
<dbReference type="AlphaFoldDB" id="A0A0H5R763"/>
<evidence type="ECO:0000259" key="14">
    <source>
        <dbReference type="PROSITE" id="PS50271"/>
    </source>
</evidence>
<evidence type="ECO:0000256" key="11">
    <source>
        <dbReference type="PROSITE-ProRule" id="PRU00502"/>
    </source>
</evidence>
<comment type="subcellular location">
    <subcellularLocation>
        <location evidence="1">Cytoplasm</location>
        <location evidence="1">Cytoskeleton</location>
        <location evidence="1">Microtubule organizing center</location>
        <location evidence="1">Centrosome</location>
    </subcellularLocation>
    <subcellularLocation>
        <location evidence="2">Cytoplasm</location>
        <location evidence="2">Perinuclear region</location>
    </subcellularLocation>
</comment>
<dbReference type="InterPro" id="IPR013083">
    <property type="entry name" value="Znf_RING/FYVE/PHD"/>
</dbReference>
<dbReference type="PROSITE" id="PS51283">
    <property type="entry name" value="DUSP"/>
    <property type="match status" value="2"/>
</dbReference>
<dbReference type="PROSITE" id="PS50235">
    <property type="entry name" value="USP_3"/>
    <property type="match status" value="1"/>
</dbReference>
<keyword evidence="10" id="KW-0206">Cytoskeleton</keyword>
<evidence type="ECO:0000256" key="8">
    <source>
        <dbReference type="ARBA" id="ARBA00022771"/>
    </source>
</evidence>
<evidence type="ECO:0000313" key="16">
    <source>
        <dbReference type="EMBL" id="CRZ09953.1"/>
    </source>
</evidence>
<reference evidence="16" key="1">
    <citation type="submission" date="2015-04" db="EMBL/GenBank/DDBJ databases">
        <title>The genome sequence of the plant pathogenic Rhizarian Plasmodiophora brassicae reveals insights in its biotrophic life cycle and the origin of chitin synthesis.</title>
        <authorList>
            <person name="Schwelm A."/>
            <person name="Fogelqvist J."/>
            <person name="Knaust A."/>
            <person name="Julke S."/>
            <person name="Lilja T."/>
            <person name="Dhandapani V."/>
            <person name="Bonilla-Rosso G."/>
            <person name="Karlsson M."/>
            <person name="Shevchenko A."/>
            <person name="Choi S.R."/>
            <person name="Kim H.G."/>
            <person name="Park J.Y."/>
            <person name="Lim Y.P."/>
            <person name="Ludwig-Muller J."/>
            <person name="Dixelius C."/>
        </authorList>
    </citation>
    <scope>NUCLEOTIDE SEQUENCE</scope>
    <source>
        <tissue evidence="16">Potato root galls</tissue>
    </source>
</reference>